<dbReference type="AlphaFoldDB" id="A0A7J9FTL1"/>
<evidence type="ECO:0000313" key="3">
    <source>
        <dbReference type="Proteomes" id="UP000593568"/>
    </source>
</evidence>
<reference evidence="2 3" key="1">
    <citation type="journal article" date="2019" name="Genome Biol. Evol.">
        <title>Insights into the evolution of the New World diploid cottons (Gossypium, subgenus Houzingenia) based on genome sequencing.</title>
        <authorList>
            <person name="Grover C.E."/>
            <person name="Arick M.A. 2nd"/>
            <person name="Thrash A."/>
            <person name="Conover J.L."/>
            <person name="Sanders W.S."/>
            <person name="Peterson D.G."/>
            <person name="Frelichowski J.E."/>
            <person name="Scheffler J.A."/>
            <person name="Scheffler B.E."/>
            <person name="Wendel J.F."/>
        </authorList>
    </citation>
    <scope>NUCLEOTIDE SEQUENCE [LARGE SCALE GENOMIC DNA]</scope>
    <source>
        <strain evidence="2">8</strain>
        <tissue evidence="2">Leaf</tissue>
    </source>
</reference>
<dbReference type="Proteomes" id="UP000593568">
    <property type="component" value="Unassembled WGS sequence"/>
</dbReference>
<evidence type="ECO:0000256" key="1">
    <source>
        <dbReference type="SAM" id="SignalP"/>
    </source>
</evidence>
<comment type="caution">
    <text evidence="2">The sequence shown here is derived from an EMBL/GenBank/DDBJ whole genome shotgun (WGS) entry which is preliminary data.</text>
</comment>
<gene>
    <name evidence="2" type="ORF">Gotri_026610</name>
</gene>
<keyword evidence="1" id="KW-0732">Signal</keyword>
<name>A0A7J9FTL1_9ROSI</name>
<proteinExistence type="predicted"/>
<feature type="signal peptide" evidence="1">
    <location>
        <begin position="1"/>
        <end position="19"/>
    </location>
</feature>
<protein>
    <submittedName>
        <fullName evidence="2">Uncharacterized protein</fullName>
    </submittedName>
</protein>
<evidence type="ECO:0000313" key="2">
    <source>
        <dbReference type="EMBL" id="MBA0788623.1"/>
    </source>
</evidence>
<sequence length="35" mass="4168">MHLVILLFNLLLNNFLTKTNPLMKPFMLLLRLSVR</sequence>
<feature type="chain" id="PRO_5029702803" evidence="1">
    <location>
        <begin position="20"/>
        <end position="35"/>
    </location>
</feature>
<keyword evidence="3" id="KW-1185">Reference proteome</keyword>
<accession>A0A7J9FTL1</accession>
<organism evidence="2 3">
    <name type="scientific">Gossypium trilobum</name>
    <dbReference type="NCBI Taxonomy" id="34281"/>
    <lineage>
        <taxon>Eukaryota</taxon>
        <taxon>Viridiplantae</taxon>
        <taxon>Streptophyta</taxon>
        <taxon>Embryophyta</taxon>
        <taxon>Tracheophyta</taxon>
        <taxon>Spermatophyta</taxon>
        <taxon>Magnoliopsida</taxon>
        <taxon>eudicotyledons</taxon>
        <taxon>Gunneridae</taxon>
        <taxon>Pentapetalae</taxon>
        <taxon>rosids</taxon>
        <taxon>malvids</taxon>
        <taxon>Malvales</taxon>
        <taxon>Malvaceae</taxon>
        <taxon>Malvoideae</taxon>
        <taxon>Gossypium</taxon>
    </lineage>
</organism>
<dbReference type="EMBL" id="JABEZW010228148">
    <property type="protein sequence ID" value="MBA0788623.1"/>
    <property type="molecule type" value="Genomic_DNA"/>
</dbReference>